<name>A0A6P9EV85_JUGRE</name>
<dbReference type="KEGG" id="jre:109009668"/>
<accession>A0A6P9EV85</accession>
<dbReference type="PANTHER" id="PTHR35506:SF1">
    <property type="entry name" value="OS02G0135600 PROTEIN"/>
    <property type="match status" value="1"/>
</dbReference>
<gene>
    <name evidence="2" type="primary">LOC109009668</name>
</gene>
<sequence length="303" mass="33603">MAGKPSRALVLYCNGLARFIGPSHYHLHSLASKASCGFLTLPSAPPYESEDDRVVREFAVLMDACEAYTDQLHSNTKMPTISERFMGMKAVIITKNSSLKVFGAKLGLTVLESNDLVKNLHSLAEVPADVVASELLNLLGFKEGKTLETSEYDLVCVHVGDGGRVSGEKNKAVAKDMEYVNSLVGDIMKIAQPGSEIGSRLHLSLMMSYGHVPEDDDPNLSVLTTKDEKKSDLLMLFPRQSYTMRGENQRQDVRHHFPMLIAQWQYGVTRKYMTKHGGNLAIPADRFIHEVAFKLWKAPNYGA</sequence>
<evidence type="ECO:0000313" key="2">
    <source>
        <dbReference type="RefSeq" id="XP_035546512.1"/>
    </source>
</evidence>
<reference evidence="2" key="1">
    <citation type="submission" date="2025-08" db="UniProtKB">
        <authorList>
            <consortium name="RefSeq"/>
        </authorList>
    </citation>
    <scope>IDENTIFICATION</scope>
    <source>
        <tissue evidence="2">Leaves</tissue>
    </source>
</reference>
<dbReference type="RefSeq" id="XP_035546512.1">
    <property type="nucleotide sequence ID" value="XM_035690619.1"/>
</dbReference>
<organism evidence="1 2">
    <name type="scientific">Juglans regia</name>
    <name type="common">English walnut</name>
    <dbReference type="NCBI Taxonomy" id="51240"/>
    <lineage>
        <taxon>Eukaryota</taxon>
        <taxon>Viridiplantae</taxon>
        <taxon>Streptophyta</taxon>
        <taxon>Embryophyta</taxon>
        <taxon>Tracheophyta</taxon>
        <taxon>Spermatophyta</taxon>
        <taxon>Magnoliopsida</taxon>
        <taxon>eudicotyledons</taxon>
        <taxon>Gunneridae</taxon>
        <taxon>Pentapetalae</taxon>
        <taxon>rosids</taxon>
        <taxon>fabids</taxon>
        <taxon>Fagales</taxon>
        <taxon>Juglandaceae</taxon>
        <taxon>Juglans</taxon>
    </lineage>
</organism>
<evidence type="ECO:0000313" key="1">
    <source>
        <dbReference type="Proteomes" id="UP000235220"/>
    </source>
</evidence>
<dbReference type="Proteomes" id="UP000235220">
    <property type="component" value="Chromosome 6"/>
</dbReference>
<keyword evidence="1" id="KW-1185">Reference proteome</keyword>
<dbReference type="PANTHER" id="PTHR35506">
    <property type="entry name" value="OS02G0135600 PROTEIN"/>
    <property type="match status" value="1"/>
</dbReference>
<dbReference type="AlphaFoldDB" id="A0A6P9EV85"/>
<dbReference type="GeneID" id="109009668"/>
<proteinExistence type="predicted"/>
<protein>
    <submittedName>
        <fullName evidence="2">Uncharacterized protein LOC109009668</fullName>
    </submittedName>
</protein>
<dbReference type="FunCoup" id="A0A6P9EV85">
    <property type="interactions" value="2671"/>
</dbReference>
<dbReference type="OrthoDB" id="1891406at2759"/>
<dbReference type="InParanoid" id="A0A6P9EV85"/>